<name>A0AAN0S009_9BURK</name>
<evidence type="ECO:0000313" key="2">
    <source>
        <dbReference type="Proteomes" id="UP000029413"/>
    </source>
</evidence>
<dbReference type="KEGG" id="bcen:DM39_5845"/>
<accession>A0AAN0S009</accession>
<protein>
    <submittedName>
        <fullName evidence="1">Uncharacterized protein</fullName>
    </submittedName>
</protein>
<sequence length="46" mass="5168">MYTCVPFVADRESSERMKPGKGTFDKPARFTKGIAMRRIEPGSCKS</sequence>
<organism evidence="1 2">
    <name type="scientific">Burkholderia cenocepacia</name>
    <dbReference type="NCBI Taxonomy" id="95486"/>
    <lineage>
        <taxon>Bacteria</taxon>
        <taxon>Pseudomonadati</taxon>
        <taxon>Pseudomonadota</taxon>
        <taxon>Betaproteobacteria</taxon>
        <taxon>Burkholderiales</taxon>
        <taxon>Burkholderiaceae</taxon>
        <taxon>Burkholderia</taxon>
        <taxon>Burkholderia cepacia complex</taxon>
    </lineage>
</organism>
<proteinExistence type="predicted"/>
<dbReference type="EMBL" id="CP007784">
    <property type="protein sequence ID" value="AIO37117.1"/>
    <property type="molecule type" value="Genomic_DNA"/>
</dbReference>
<gene>
    <name evidence="1" type="ORF">DM39_5845</name>
</gene>
<dbReference type="Proteomes" id="UP000029413">
    <property type="component" value="Chromosome 2"/>
</dbReference>
<dbReference type="AlphaFoldDB" id="A0AAN0S009"/>
<keyword evidence="2" id="KW-1185">Reference proteome</keyword>
<reference evidence="1 2" key="1">
    <citation type="submission" date="2014-05" db="EMBL/GenBank/DDBJ databases">
        <authorList>
            <person name="Bishop-Lilly K.A."/>
            <person name="Broomall S.M."/>
            <person name="Chain P.S."/>
            <person name="Chertkov O."/>
            <person name="Coyne S.R."/>
            <person name="Daligault H.E."/>
            <person name="Davenport K.W."/>
            <person name="Erkkila T."/>
            <person name="Frey K.G."/>
            <person name="Gibbons H.S."/>
            <person name="Gu W."/>
            <person name="Jaissle J."/>
            <person name="Johnson S.L."/>
            <person name="Koroleva G.I."/>
            <person name="Ladner J.T."/>
            <person name="Lo C.-C."/>
            <person name="Minogue T.D."/>
            <person name="Munk C."/>
            <person name="Palacios G.F."/>
            <person name="Redden C.L."/>
            <person name="Rosenzweig C.N."/>
            <person name="Scholz M.B."/>
            <person name="Teshima H."/>
            <person name="Xu Y."/>
        </authorList>
    </citation>
    <scope>NUCLEOTIDE SEQUENCE [LARGE SCALE GENOMIC DNA]</scope>
    <source>
        <strain evidence="1 2">DDS 22E-1</strain>
    </source>
</reference>
<evidence type="ECO:0000313" key="1">
    <source>
        <dbReference type="EMBL" id="AIO37117.1"/>
    </source>
</evidence>